<feature type="transmembrane region" description="Helical" evidence="1">
    <location>
        <begin position="97"/>
        <end position="117"/>
    </location>
</feature>
<dbReference type="EMBL" id="CAVLEF010000010">
    <property type="protein sequence ID" value="CAK1547918.1"/>
    <property type="molecule type" value="Genomic_DNA"/>
</dbReference>
<evidence type="ECO:0000256" key="1">
    <source>
        <dbReference type="SAM" id="Phobius"/>
    </source>
</evidence>
<keyword evidence="1" id="KW-1133">Transmembrane helix</keyword>
<keyword evidence="1" id="KW-0472">Membrane</keyword>
<keyword evidence="1" id="KW-0812">Transmembrane</keyword>
<dbReference type="AlphaFoldDB" id="A0AAV1JEI2"/>
<organism evidence="2 3">
    <name type="scientific">Leptosia nina</name>
    <dbReference type="NCBI Taxonomy" id="320188"/>
    <lineage>
        <taxon>Eukaryota</taxon>
        <taxon>Metazoa</taxon>
        <taxon>Ecdysozoa</taxon>
        <taxon>Arthropoda</taxon>
        <taxon>Hexapoda</taxon>
        <taxon>Insecta</taxon>
        <taxon>Pterygota</taxon>
        <taxon>Neoptera</taxon>
        <taxon>Endopterygota</taxon>
        <taxon>Lepidoptera</taxon>
        <taxon>Glossata</taxon>
        <taxon>Ditrysia</taxon>
        <taxon>Papilionoidea</taxon>
        <taxon>Pieridae</taxon>
        <taxon>Pierinae</taxon>
        <taxon>Leptosia</taxon>
    </lineage>
</organism>
<accession>A0AAV1JEI2</accession>
<evidence type="ECO:0000313" key="3">
    <source>
        <dbReference type="Proteomes" id="UP001497472"/>
    </source>
</evidence>
<keyword evidence="3" id="KW-1185">Reference proteome</keyword>
<feature type="transmembrane region" description="Helical" evidence="1">
    <location>
        <begin position="6"/>
        <end position="23"/>
    </location>
</feature>
<name>A0AAV1JEI2_9NEOP</name>
<comment type="caution">
    <text evidence="2">The sequence shown here is derived from an EMBL/GenBank/DDBJ whole genome shotgun (WGS) entry which is preliminary data.</text>
</comment>
<dbReference type="Proteomes" id="UP001497472">
    <property type="component" value="Unassembled WGS sequence"/>
</dbReference>
<sequence>MEKPNSLNIVFLLCFAFGHYYEYGTPNRTVKVLKIAYCVLFAILVTSYVICCAHVTMNLFFFAQFNITIINSMFSKPLTEFIHSAELPSPGFLTRRIVPFILSLCLVNHIIEWMLYLERLYVSYIYLWIVISKSFGYLASTVVLLIMYYQMKEVRLLFQYPYVTAPVIGQAQIPYKIRNAQKCLDAYKALINRFEDIYTRLQVTAPSVIANLVLHFVSISLTLFTPAILSDMVRAEYKNIVDILRNQLATTKDESLWKKKRQIHTYLKYRPYRLNYLWREVPVNVDTIVGMFALLASHLIFVFQCAAYSAKNKKHL</sequence>
<reference evidence="2 3" key="1">
    <citation type="submission" date="2023-11" db="EMBL/GenBank/DDBJ databases">
        <authorList>
            <person name="Okamura Y."/>
        </authorList>
    </citation>
    <scope>NUCLEOTIDE SEQUENCE [LARGE SCALE GENOMIC DNA]</scope>
</reference>
<feature type="transmembrane region" description="Helical" evidence="1">
    <location>
        <begin position="208"/>
        <end position="229"/>
    </location>
</feature>
<evidence type="ECO:0000313" key="2">
    <source>
        <dbReference type="EMBL" id="CAK1547918.1"/>
    </source>
</evidence>
<protein>
    <recommendedName>
        <fullName evidence="4">Gustatory receptor</fullName>
    </recommendedName>
</protein>
<feature type="transmembrane region" description="Helical" evidence="1">
    <location>
        <begin position="124"/>
        <end position="149"/>
    </location>
</feature>
<evidence type="ECO:0008006" key="4">
    <source>
        <dbReference type="Google" id="ProtNLM"/>
    </source>
</evidence>
<proteinExistence type="predicted"/>
<gene>
    <name evidence="2" type="ORF">LNINA_LOCUS7354</name>
</gene>
<feature type="transmembrane region" description="Helical" evidence="1">
    <location>
        <begin position="288"/>
        <end position="310"/>
    </location>
</feature>
<feature type="transmembrane region" description="Helical" evidence="1">
    <location>
        <begin position="35"/>
        <end position="63"/>
    </location>
</feature>